<proteinExistence type="predicted"/>
<protein>
    <submittedName>
        <fullName evidence="1">Uncharacterized protein</fullName>
    </submittedName>
</protein>
<keyword evidence="2" id="KW-1185">Reference proteome</keyword>
<evidence type="ECO:0000313" key="2">
    <source>
        <dbReference type="Proteomes" id="UP000249091"/>
    </source>
</evidence>
<dbReference type="EMBL" id="LS483468">
    <property type="protein sequence ID" value="SQI30536.1"/>
    <property type="molecule type" value="Genomic_DNA"/>
</dbReference>
<reference evidence="1 2" key="1">
    <citation type="submission" date="2018-06" db="EMBL/GenBank/DDBJ databases">
        <authorList>
            <consortium name="Pathogen Informatics"/>
            <person name="Doyle S."/>
        </authorList>
    </citation>
    <scope>NUCLEOTIDE SEQUENCE [LARGE SCALE GENOMIC DNA]</scope>
    <source>
        <strain evidence="1 2">NCTC10994</strain>
    </source>
</reference>
<dbReference type="Proteomes" id="UP000249091">
    <property type="component" value="Chromosome 1"/>
</dbReference>
<gene>
    <name evidence="1" type="ORF">NCTC10994_01682</name>
</gene>
<organism evidence="1 2">
    <name type="scientific">Rhodococcus coprophilus</name>
    <dbReference type="NCBI Taxonomy" id="38310"/>
    <lineage>
        <taxon>Bacteria</taxon>
        <taxon>Bacillati</taxon>
        <taxon>Actinomycetota</taxon>
        <taxon>Actinomycetes</taxon>
        <taxon>Mycobacteriales</taxon>
        <taxon>Nocardiaceae</taxon>
        <taxon>Rhodococcus</taxon>
    </lineage>
</organism>
<sequence>MSPTAAQGPNRDVWAFVQVTEGIPHPEGEETFRDCVRGHMILVLAKLAAD</sequence>
<dbReference type="AlphaFoldDB" id="A0A2X4TT02"/>
<evidence type="ECO:0000313" key="1">
    <source>
        <dbReference type="EMBL" id="SQI30536.1"/>
    </source>
</evidence>
<name>A0A2X4TT02_9NOCA</name>
<accession>A0A2X4TT02</accession>
<dbReference type="KEGG" id="rcr:NCTC10994_01682"/>